<sequence>MYKCVPSYCSKAGTIVVTYCEISALLVSLKNRVQGKRGETEGQIEISRKAGHPRPCILIWRIWDCLLESV</sequence>
<protein>
    <submittedName>
        <fullName evidence="1">Conserved protein</fullName>
    </submittedName>
</protein>
<dbReference type="OrthoDB" id="10294346at2759"/>
<comment type="caution">
    <text evidence="1">The sequence shown here is derived from an EMBL/GenBank/DDBJ whole genome shotgun (WGS) entry which is preliminary data.</text>
</comment>
<dbReference type="EMBL" id="AAFW02000020">
    <property type="protein sequence ID" value="EDN64294.1"/>
    <property type="molecule type" value="Genomic_DNA"/>
</dbReference>
<name>A6ZLW4_YEAS7</name>
<dbReference type="AlphaFoldDB" id="A6ZLW4"/>
<organism evidence="1 2">
    <name type="scientific">Saccharomyces cerevisiae (strain YJM789)</name>
    <name type="common">Baker's yeast</name>
    <dbReference type="NCBI Taxonomy" id="307796"/>
    <lineage>
        <taxon>Eukaryota</taxon>
        <taxon>Fungi</taxon>
        <taxon>Dikarya</taxon>
        <taxon>Ascomycota</taxon>
        <taxon>Saccharomycotina</taxon>
        <taxon>Saccharomycetes</taxon>
        <taxon>Saccharomycetales</taxon>
        <taxon>Saccharomycetaceae</taxon>
        <taxon>Saccharomyces</taxon>
    </lineage>
</organism>
<gene>
    <name evidence="1" type="ORF">SCY_4076</name>
</gene>
<dbReference type="HOGENOM" id="CLU_2759745_0_0_1"/>
<evidence type="ECO:0000313" key="2">
    <source>
        <dbReference type="Proteomes" id="UP000007060"/>
    </source>
</evidence>
<accession>A6ZLW4</accession>
<dbReference type="Proteomes" id="UP000007060">
    <property type="component" value="Unassembled WGS sequence"/>
</dbReference>
<proteinExistence type="predicted"/>
<reference evidence="1 2" key="1">
    <citation type="journal article" date="2007" name="Proc. Natl. Acad. Sci. U.S.A.">
        <title>Genome sequencing and comparative analysis of Saccharomyces cerevisiae strain YJM789.</title>
        <authorList>
            <person name="Wei W."/>
            <person name="McCusker J.H."/>
            <person name="Hyman R.W."/>
            <person name="Jones T."/>
            <person name="Ning Y."/>
            <person name="Cao Z."/>
            <person name="Gu Z."/>
            <person name="Bruno D."/>
            <person name="Miranda M."/>
            <person name="Nguyen M."/>
            <person name="Wilhelmy J."/>
            <person name="Komp C."/>
            <person name="Tamse R."/>
            <person name="Wang X."/>
            <person name="Jia P."/>
            <person name="Luedi P."/>
            <person name="Oefner P.J."/>
            <person name="David L."/>
            <person name="Dietrich F.S."/>
            <person name="Li Y."/>
            <person name="Davis R.W."/>
            <person name="Steinmetz L.M."/>
        </authorList>
    </citation>
    <scope>NUCLEOTIDE SEQUENCE [LARGE SCALE GENOMIC DNA]</scope>
    <source>
        <strain evidence="1 2">YJM789</strain>
    </source>
</reference>
<evidence type="ECO:0000313" key="1">
    <source>
        <dbReference type="EMBL" id="EDN64294.1"/>
    </source>
</evidence>